<dbReference type="EMBL" id="JAMDMJ010000034">
    <property type="protein sequence ID" value="MCY9598705.1"/>
    <property type="molecule type" value="Genomic_DNA"/>
</dbReference>
<name>A0A410WPK9_9BACL</name>
<dbReference type="OrthoDB" id="5638726at2"/>
<evidence type="ECO:0000256" key="4">
    <source>
        <dbReference type="ARBA" id="ARBA00022989"/>
    </source>
</evidence>
<organism evidence="8 9">
    <name type="scientific">Paenibacillus chitinolyticus</name>
    <dbReference type="NCBI Taxonomy" id="79263"/>
    <lineage>
        <taxon>Bacteria</taxon>
        <taxon>Bacillati</taxon>
        <taxon>Bacillota</taxon>
        <taxon>Bacilli</taxon>
        <taxon>Bacillales</taxon>
        <taxon>Paenibacillaceae</taxon>
        <taxon>Paenibacillus</taxon>
    </lineage>
</organism>
<dbReference type="GO" id="GO:0005886">
    <property type="term" value="C:plasma membrane"/>
    <property type="evidence" value="ECO:0007669"/>
    <property type="project" value="UniProtKB-SubCell"/>
</dbReference>
<evidence type="ECO:0000256" key="3">
    <source>
        <dbReference type="ARBA" id="ARBA00022692"/>
    </source>
</evidence>
<dbReference type="GO" id="GO:0015171">
    <property type="term" value="F:amino acid transmembrane transporter activity"/>
    <property type="evidence" value="ECO:0007669"/>
    <property type="project" value="TreeGrafter"/>
</dbReference>
<keyword evidence="3 6" id="KW-0812">Transmembrane</keyword>
<dbReference type="AlphaFoldDB" id="A0A410WPK9"/>
<dbReference type="KEGG" id="pchi:PC41400_00440"/>
<reference evidence="7 10" key="2">
    <citation type="submission" date="2022-05" db="EMBL/GenBank/DDBJ databases">
        <title>Genome Sequencing of Bee-Associated Microbes.</title>
        <authorList>
            <person name="Dunlap C."/>
        </authorList>
    </citation>
    <scope>NUCLEOTIDE SEQUENCE [LARGE SCALE GENOMIC DNA]</scope>
    <source>
        <strain evidence="7 10">NRRL B-23120</strain>
    </source>
</reference>
<evidence type="ECO:0000256" key="1">
    <source>
        <dbReference type="ARBA" id="ARBA00004651"/>
    </source>
</evidence>
<dbReference type="EMBL" id="CP026520">
    <property type="protein sequence ID" value="QAV16247.1"/>
    <property type="molecule type" value="Genomic_DNA"/>
</dbReference>
<comment type="subcellular location">
    <subcellularLocation>
        <location evidence="1">Cell membrane</location>
        <topology evidence="1">Multi-pass membrane protein</topology>
    </subcellularLocation>
</comment>
<gene>
    <name evidence="7" type="ORF">M5X16_23400</name>
    <name evidence="8" type="ORF">PC41400_00440</name>
</gene>
<evidence type="ECO:0000256" key="6">
    <source>
        <dbReference type="SAM" id="Phobius"/>
    </source>
</evidence>
<evidence type="ECO:0000256" key="5">
    <source>
        <dbReference type="ARBA" id="ARBA00023136"/>
    </source>
</evidence>
<dbReference type="RefSeq" id="WP_042231284.1">
    <property type="nucleotide sequence ID" value="NZ_CP026520.1"/>
</dbReference>
<dbReference type="Pfam" id="PF01810">
    <property type="entry name" value="LysE"/>
    <property type="match status" value="1"/>
</dbReference>
<keyword evidence="4 6" id="KW-1133">Transmembrane helix</keyword>
<dbReference type="GeneID" id="95373282"/>
<proteinExistence type="predicted"/>
<dbReference type="PANTHER" id="PTHR30086">
    <property type="entry name" value="ARGININE EXPORTER PROTEIN ARGO"/>
    <property type="match status" value="1"/>
</dbReference>
<evidence type="ECO:0000313" key="9">
    <source>
        <dbReference type="Proteomes" id="UP000288943"/>
    </source>
</evidence>
<feature type="transmembrane region" description="Helical" evidence="6">
    <location>
        <begin position="45"/>
        <end position="69"/>
    </location>
</feature>
<dbReference type="PANTHER" id="PTHR30086:SF20">
    <property type="entry name" value="ARGININE EXPORTER PROTEIN ARGO-RELATED"/>
    <property type="match status" value="1"/>
</dbReference>
<feature type="transmembrane region" description="Helical" evidence="6">
    <location>
        <begin position="188"/>
        <end position="207"/>
    </location>
</feature>
<evidence type="ECO:0000313" key="7">
    <source>
        <dbReference type="EMBL" id="MCY9598705.1"/>
    </source>
</evidence>
<protein>
    <submittedName>
        <fullName evidence="7 8">Amino acid transporter</fullName>
    </submittedName>
</protein>
<dbReference type="InterPro" id="IPR001123">
    <property type="entry name" value="LeuE-type"/>
</dbReference>
<feature type="transmembrane region" description="Helical" evidence="6">
    <location>
        <begin position="76"/>
        <end position="94"/>
    </location>
</feature>
<keyword evidence="2" id="KW-1003">Cell membrane</keyword>
<evidence type="ECO:0000313" key="10">
    <source>
        <dbReference type="Proteomes" id="UP001527202"/>
    </source>
</evidence>
<reference evidence="8 9" key="1">
    <citation type="submission" date="2018-01" db="EMBL/GenBank/DDBJ databases">
        <title>The whole genome sequencing and assembly of Paenibacillus chitinolyticus KCCM 41400 strain.</title>
        <authorList>
            <person name="Kim J.-Y."/>
            <person name="Park M.-K."/>
            <person name="Lee Y.-J."/>
            <person name="Yi H."/>
            <person name="Bahn Y.-S."/>
            <person name="Kim J.F."/>
            <person name="Lee D.-W."/>
        </authorList>
    </citation>
    <scope>NUCLEOTIDE SEQUENCE [LARGE SCALE GENOMIC DNA]</scope>
    <source>
        <strain evidence="8 9">KCCM 41400</strain>
    </source>
</reference>
<keyword evidence="5 6" id="KW-0472">Membrane</keyword>
<keyword evidence="10" id="KW-1185">Reference proteome</keyword>
<feature type="transmembrane region" description="Helical" evidence="6">
    <location>
        <begin position="153"/>
        <end position="176"/>
    </location>
</feature>
<dbReference type="Proteomes" id="UP001527202">
    <property type="component" value="Unassembled WGS sequence"/>
</dbReference>
<accession>A0A410WPK9</accession>
<sequence length="209" mass="22570">MMLTAAAALHGLILAMGLILPLGVQNVFIFNQGALHKKYIRALPAVLTASLCDTLLIGLAVFGVSVLVLKIWWIKTVLMSAGVIFLAYMGWTTWKSASRKDADQPAAGDETRYPARKQITFAASVSLLNPHAILDTVGVIGTSSLQYSGTHKWVFALACILVSWFWFFGLAALGWLTGRISGSARFTAVLGKVSAIVMWLSAGYIVFSF</sequence>
<evidence type="ECO:0000256" key="2">
    <source>
        <dbReference type="ARBA" id="ARBA00022475"/>
    </source>
</evidence>
<dbReference type="Proteomes" id="UP000288943">
    <property type="component" value="Chromosome"/>
</dbReference>
<evidence type="ECO:0000313" key="8">
    <source>
        <dbReference type="EMBL" id="QAV16247.1"/>
    </source>
</evidence>